<dbReference type="EMBL" id="VCBC01000008">
    <property type="protein sequence ID" value="TLU65138.1"/>
    <property type="molecule type" value="Genomic_DNA"/>
</dbReference>
<dbReference type="Proteomes" id="UP000307790">
    <property type="component" value="Unassembled WGS sequence"/>
</dbReference>
<evidence type="ECO:0000313" key="2">
    <source>
        <dbReference type="EMBL" id="TLU65138.1"/>
    </source>
</evidence>
<evidence type="ECO:0000313" key="3">
    <source>
        <dbReference type="Proteomes" id="UP000307790"/>
    </source>
</evidence>
<sequence>MKTPLVPSVTTFIIAALATGLFMSHATQAKTNAPSDTIATSGAIATYTVNYVDKVDTISQTTQHALQYLDYQGQLEIYNQARQTIADIGKQTRQINNQIAQTGAGENWTDSDNAAK</sequence>
<gene>
    <name evidence="2" type="ORF">FE810_09450</name>
</gene>
<dbReference type="OrthoDB" id="9895553at2"/>
<keyword evidence="3" id="KW-1185">Reference proteome</keyword>
<keyword evidence="1" id="KW-0732">Signal</keyword>
<accession>A0A5R9IT91</accession>
<dbReference type="RefSeq" id="WP_138319808.1">
    <property type="nucleotide sequence ID" value="NZ_VCBC01000008.1"/>
</dbReference>
<protein>
    <submittedName>
        <fullName evidence="2">Uncharacterized protein</fullName>
    </submittedName>
</protein>
<comment type="caution">
    <text evidence="2">The sequence shown here is derived from an EMBL/GenBank/DDBJ whole genome shotgun (WGS) entry which is preliminary data.</text>
</comment>
<feature type="signal peptide" evidence="1">
    <location>
        <begin position="1"/>
        <end position="29"/>
    </location>
</feature>
<name>A0A5R9IT91_9GAMM</name>
<evidence type="ECO:0000256" key="1">
    <source>
        <dbReference type="SAM" id="SignalP"/>
    </source>
</evidence>
<reference evidence="2 3" key="1">
    <citation type="submission" date="2019-05" db="EMBL/GenBank/DDBJ databases">
        <title>Genome sequences of Thalassotalea litorea 1K03283.</title>
        <authorList>
            <person name="Zhang D."/>
        </authorList>
    </citation>
    <scope>NUCLEOTIDE SEQUENCE [LARGE SCALE GENOMIC DNA]</scope>
    <source>
        <strain evidence="2 3">MCCC 1K03283</strain>
    </source>
</reference>
<dbReference type="AlphaFoldDB" id="A0A5R9IT91"/>
<feature type="chain" id="PRO_5024398591" evidence="1">
    <location>
        <begin position="30"/>
        <end position="116"/>
    </location>
</feature>
<organism evidence="2 3">
    <name type="scientific">Thalassotalea litorea</name>
    <dbReference type="NCBI Taxonomy" id="2020715"/>
    <lineage>
        <taxon>Bacteria</taxon>
        <taxon>Pseudomonadati</taxon>
        <taxon>Pseudomonadota</taxon>
        <taxon>Gammaproteobacteria</taxon>
        <taxon>Alteromonadales</taxon>
        <taxon>Colwelliaceae</taxon>
        <taxon>Thalassotalea</taxon>
    </lineage>
</organism>
<proteinExistence type="predicted"/>